<keyword evidence="3" id="KW-0238">DNA-binding</keyword>
<dbReference type="GO" id="GO:0003700">
    <property type="term" value="F:DNA-binding transcription factor activity"/>
    <property type="evidence" value="ECO:0007669"/>
    <property type="project" value="InterPro"/>
</dbReference>
<dbReference type="InterPro" id="IPR036388">
    <property type="entry name" value="WH-like_DNA-bd_sf"/>
</dbReference>
<dbReference type="SUPFAM" id="SSF53850">
    <property type="entry name" value="Periplasmic binding protein-like II"/>
    <property type="match status" value="1"/>
</dbReference>
<dbReference type="PROSITE" id="PS50931">
    <property type="entry name" value="HTH_LYSR"/>
    <property type="match status" value="1"/>
</dbReference>
<name>A0A0A6XAT6_ACTUT</name>
<evidence type="ECO:0000256" key="4">
    <source>
        <dbReference type="ARBA" id="ARBA00023163"/>
    </source>
</evidence>
<dbReference type="GO" id="GO:0032993">
    <property type="term" value="C:protein-DNA complex"/>
    <property type="evidence" value="ECO:0007669"/>
    <property type="project" value="TreeGrafter"/>
</dbReference>
<dbReference type="Gene3D" id="1.10.10.10">
    <property type="entry name" value="Winged helix-like DNA-binding domain superfamily/Winged helix DNA-binding domain"/>
    <property type="match status" value="1"/>
</dbReference>
<dbReference type="Pfam" id="PF00126">
    <property type="entry name" value="HTH_1"/>
    <property type="match status" value="1"/>
</dbReference>
<keyword evidence="7" id="KW-1185">Reference proteome</keyword>
<evidence type="ECO:0000259" key="5">
    <source>
        <dbReference type="PROSITE" id="PS50931"/>
    </source>
</evidence>
<dbReference type="SUPFAM" id="SSF46785">
    <property type="entry name" value="Winged helix' DNA-binding domain"/>
    <property type="match status" value="1"/>
</dbReference>
<dbReference type="eggNOG" id="COG0583">
    <property type="taxonomic scope" value="Bacteria"/>
</dbReference>
<dbReference type="RefSeq" id="WP_043524460.1">
    <property type="nucleotide sequence ID" value="NZ_BAABKU010000016.1"/>
</dbReference>
<organism evidence="6 7">
    <name type="scientific">Actinoplanes utahensis</name>
    <dbReference type="NCBI Taxonomy" id="1869"/>
    <lineage>
        <taxon>Bacteria</taxon>
        <taxon>Bacillati</taxon>
        <taxon>Actinomycetota</taxon>
        <taxon>Actinomycetes</taxon>
        <taxon>Micromonosporales</taxon>
        <taxon>Micromonosporaceae</taxon>
        <taxon>Actinoplanes</taxon>
    </lineage>
</organism>
<evidence type="ECO:0000256" key="2">
    <source>
        <dbReference type="ARBA" id="ARBA00023015"/>
    </source>
</evidence>
<dbReference type="InterPro" id="IPR005119">
    <property type="entry name" value="LysR_subst-bd"/>
</dbReference>
<dbReference type="Proteomes" id="UP000054537">
    <property type="component" value="Unassembled WGS sequence"/>
</dbReference>
<dbReference type="OrthoDB" id="3673085at2"/>
<evidence type="ECO:0000313" key="6">
    <source>
        <dbReference type="EMBL" id="KHD77207.1"/>
    </source>
</evidence>
<sequence>MVTLDLRRLRLLRELQERGTLGAVASALGYSPSSVSQQLIVLEKEVGARLLEKAGRGVRLTDAGRLLAQHAGVLLAAAEAATADLAALTGEVRGTVRAGGLQSATRRLLVPAVARMMVEHPRVRTELSELELEQTLPALRLGSIDLVISDEYDGHPRPRPAGLQFTLLHQEPLKLVLPAGHRLARTGERIALSQLRDEVWVASDLGTGHHDMLVGSCRSIGGYEPDVRHRSSDADVQLELVRATGAVALLPALTLPVTADPTLAVHDVAEQEIGRRLVLIRRDGPAAPALTAFLTVVTNQARHL</sequence>
<dbReference type="GO" id="GO:0003677">
    <property type="term" value="F:DNA binding"/>
    <property type="evidence" value="ECO:0007669"/>
    <property type="project" value="UniProtKB-KW"/>
</dbReference>
<feature type="domain" description="HTH lysR-type" evidence="5">
    <location>
        <begin position="4"/>
        <end position="61"/>
    </location>
</feature>
<reference evidence="6 7" key="1">
    <citation type="submission" date="2014-10" db="EMBL/GenBank/DDBJ databases">
        <title>Draft genome sequence of Actinoplanes utahensis NRRL 12052.</title>
        <authorList>
            <person name="Velasco-Bucheli B."/>
            <person name="del Cerro C."/>
            <person name="Hormigo D."/>
            <person name="Garcia J.L."/>
            <person name="Acebal C."/>
            <person name="Arroyo M."/>
            <person name="de la Mata I."/>
        </authorList>
    </citation>
    <scope>NUCLEOTIDE SEQUENCE [LARGE SCALE GENOMIC DNA]</scope>
    <source>
        <strain evidence="6 7">NRRL 12052</strain>
    </source>
</reference>
<protein>
    <submittedName>
        <fullName evidence="6">LysR family transcriptional regulator</fullName>
    </submittedName>
</protein>
<dbReference type="EMBL" id="JRTT01000012">
    <property type="protein sequence ID" value="KHD77207.1"/>
    <property type="molecule type" value="Genomic_DNA"/>
</dbReference>
<evidence type="ECO:0000313" key="7">
    <source>
        <dbReference type="Proteomes" id="UP000054537"/>
    </source>
</evidence>
<comment type="caution">
    <text evidence="6">The sequence shown here is derived from an EMBL/GenBank/DDBJ whole genome shotgun (WGS) entry which is preliminary data.</text>
</comment>
<keyword evidence="2" id="KW-0805">Transcription regulation</keyword>
<dbReference type="InterPro" id="IPR036390">
    <property type="entry name" value="WH_DNA-bd_sf"/>
</dbReference>
<dbReference type="InterPro" id="IPR000847">
    <property type="entry name" value="LysR_HTH_N"/>
</dbReference>
<dbReference type="STRING" id="1869.MB27_12240"/>
<comment type="similarity">
    <text evidence="1">Belongs to the LysR transcriptional regulatory family.</text>
</comment>
<keyword evidence="4" id="KW-0804">Transcription</keyword>
<dbReference type="Gene3D" id="3.40.190.10">
    <property type="entry name" value="Periplasmic binding protein-like II"/>
    <property type="match status" value="2"/>
</dbReference>
<evidence type="ECO:0000256" key="3">
    <source>
        <dbReference type="ARBA" id="ARBA00023125"/>
    </source>
</evidence>
<dbReference type="Pfam" id="PF03466">
    <property type="entry name" value="LysR_substrate"/>
    <property type="match status" value="1"/>
</dbReference>
<dbReference type="PANTHER" id="PTHR30346">
    <property type="entry name" value="TRANSCRIPTIONAL DUAL REGULATOR HCAR-RELATED"/>
    <property type="match status" value="1"/>
</dbReference>
<dbReference type="AlphaFoldDB" id="A0A0A6XAT6"/>
<proteinExistence type="inferred from homology"/>
<evidence type="ECO:0000256" key="1">
    <source>
        <dbReference type="ARBA" id="ARBA00009437"/>
    </source>
</evidence>
<gene>
    <name evidence="6" type="ORF">MB27_12240</name>
</gene>
<dbReference type="PANTHER" id="PTHR30346:SF29">
    <property type="entry name" value="LYSR SUBSTRATE-BINDING"/>
    <property type="match status" value="1"/>
</dbReference>
<accession>A0A0A6XAT6</accession>